<dbReference type="Proteomes" id="UP000324965">
    <property type="component" value="Unassembled WGS sequence"/>
</dbReference>
<evidence type="ECO:0000256" key="1">
    <source>
        <dbReference type="ARBA" id="ARBA00004431"/>
    </source>
</evidence>
<keyword evidence="4" id="KW-0749">Sporulation</keyword>
<protein>
    <submittedName>
        <fullName evidence="7">SsgA family sporulation/cell division regulator</fullName>
    </submittedName>
</protein>
<evidence type="ECO:0000313" key="8">
    <source>
        <dbReference type="Proteomes" id="UP000324965"/>
    </source>
</evidence>
<name>A0A5B0BFX3_9ACTN</name>
<comment type="subcellular location">
    <subcellularLocation>
        <location evidence="1">Cell septum</location>
    </subcellularLocation>
</comment>
<evidence type="ECO:0000313" key="7">
    <source>
        <dbReference type="EMBL" id="KAA0940232.1"/>
    </source>
</evidence>
<dbReference type="AlphaFoldDB" id="A0A5B0BFX3"/>
<dbReference type="Gene3D" id="2.30.31.20">
    <property type="entry name" value="Sporulation-specific cell division protein SsgB"/>
    <property type="match status" value="1"/>
</dbReference>
<organism evidence="7 8">
    <name type="scientific">Streptomyces apricus</name>
    <dbReference type="NCBI Taxonomy" id="1828112"/>
    <lineage>
        <taxon>Bacteria</taxon>
        <taxon>Bacillati</taxon>
        <taxon>Actinomycetota</taxon>
        <taxon>Actinomycetes</taxon>
        <taxon>Kitasatosporales</taxon>
        <taxon>Streptomycetaceae</taxon>
        <taxon>Streptomyces</taxon>
    </lineage>
</organism>
<dbReference type="GO" id="GO:0030428">
    <property type="term" value="C:cell septum"/>
    <property type="evidence" value="ECO:0007669"/>
    <property type="project" value="UniProtKB-SubCell"/>
</dbReference>
<accession>A0A5B0BFX3</accession>
<keyword evidence="6" id="KW-0131">Cell cycle</keyword>
<dbReference type="GO" id="GO:0000917">
    <property type="term" value="P:division septum assembly"/>
    <property type="evidence" value="ECO:0007669"/>
    <property type="project" value="UniProtKB-KW"/>
</dbReference>
<dbReference type="InterPro" id="IPR006776">
    <property type="entry name" value="SsgB"/>
</dbReference>
<dbReference type="InterPro" id="IPR038658">
    <property type="entry name" value="SsgB_sf"/>
</dbReference>
<keyword evidence="5" id="KW-0717">Septation</keyword>
<evidence type="ECO:0000256" key="4">
    <source>
        <dbReference type="ARBA" id="ARBA00022969"/>
    </source>
</evidence>
<evidence type="ECO:0000256" key="3">
    <source>
        <dbReference type="ARBA" id="ARBA00022618"/>
    </source>
</evidence>
<proteinExistence type="inferred from homology"/>
<keyword evidence="3 7" id="KW-0132">Cell division</keyword>
<dbReference type="EMBL" id="VDFC01000031">
    <property type="protein sequence ID" value="KAA0940232.1"/>
    <property type="molecule type" value="Genomic_DNA"/>
</dbReference>
<comment type="caution">
    <text evidence="7">The sequence shown here is derived from an EMBL/GenBank/DDBJ whole genome shotgun (WGS) entry which is preliminary data.</text>
</comment>
<evidence type="ECO:0000256" key="6">
    <source>
        <dbReference type="ARBA" id="ARBA00023306"/>
    </source>
</evidence>
<reference evidence="7 8" key="1">
    <citation type="submission" date="2019-05" db="EMBL/GenBank/DDBJ databases">
        <authorList>
            <person name="Hariharan J."/>
            <person name="Choudoir M.J."/>
            <person name="Diebold P."/>
            <person name="Panke-Buisse K."/>
            <person name="Buckley D.H."/>
        </authorList>
    </citation>
    <scope>NUCLEOTIDE SEQUENCE [LARGE SCALE GENOMIC DNA]</scope>
    <source>
        <strain evidence="7 8">SUN51</strain>
    </source>
</reference>
<dbReference type="RefSeq" id="WP_188114033.1">
    <property type="nucleotide sequence ID" value="NZ_VDFC01000031.1"/>
</dbReference>
<evidence type="ECO:0000256" key="2">
    <source>
        <dbReference type="ARBA" id="ARBA00009323"/>
    </source>
</evidence>
<dbReference type="Pfam" id="PF04686">
    <property type="entry name" value="SsgA"/>
    <property type="match status" value="1"/>
</dbReference>
<gene>
    <name evidence="7" type="ORF">FGF04_10595</name>
</gene>
<keyword evidence="8" id="KW-1185">Reference proteome</keyword>
<sequence length="151" mass="16928">MSAFISTSLRLTDPFLFTRLTHTALLVANEQPPFPLALTFEYSAHQPFTVVMVLHALGQDVEWNLSREQLLTGLRQHEGCGDIAVWPSVRRQGEEVVRMRLGPPESGVIVEIERATLGAWLESTLGLIPRGSETDHLFLDQVIDDIFETDC</sequence>
<evidence type="ECO:0000256" key="5">
    <source>
        <dbReference type="ARBA" id="ARBA00023210"/>
    </source>
</evidence>
<comment type="similarity">
    <text evidence="2">Belongs to the SsgA family.</text>
</comment>
<dbReference type="GO" id="GO:0030435">
    <property type="term" value="P:sporulation resulting in formation of a cellular spore"/>
    <property type="evidence" value="ECO:0007669"/>
    <property type="project" value="UniProtKB-KW"/>
</dbReference>